<dbReference type="Proteomes" id="UP000019482">
    <property type="component" value="Unassembled WGS sequence"/>
</dbReference>
<dbReference type="InterPro" id="IPR008269">
    <property type="entry name" value="Lon_proteolytic"/>
</dbReference>
<evidence type="ECO:0000313" key="5">
    <source>
        <dbReference type="Proteomes" id="UP000019482"/>
    </source>
</evidence>
<dbReference type="GO" id="GO:0004252">
    <property type="term" value="F:serine-type endopeptidase activity"/>
    <property type="evidence" value="ECO:0007669"/>
    <property type="project" value="UniProtKB-UniRule"/>
</dbReference>
<comment type="caution">
    <text evidence="4">The sequence shown here is derived from an EMBL/GenBank/DDBJ whole genome shotgun (WGS) entry which is preliminary data.</text>
</comment>
<keyword evidence="5" id="KW-1185">Reference proteome</keyword>
<dbReference type="EC" id="3.4.21.53" evidence="2"/>
<name>W6N1Q0_CLOTY</name>
<accession>W6N1Q0</accession>
<dbReference type="InterPro" id="IPR014721">
    <property type="entry name" value="Ribsml_uS5_D2-typ_fold_subgr"/>
</dbReference>
<dbReference type="Gene3D" id="3.30.230.10">
    <property type="match status" value="1"/>
</dbReference>
<comment type="similarity">
    <text evidence="2">Belongs to the peptidase S16 family.</text>
</comment>
<evidence type="ECO:0000256" key="1">
    <source>
        <dbReference type="ARBA" id="ARBA00022670"/>
    </source>
</evidence>
<dbReference type="InterPro" id="IPR041699">
    <property type="entry name" value="AAA_32"/>
</dbReference>
<reference evidence="4 5" key="1">
    <citation type="journal article" date="2015" name="Genome Announc.">
        <title>Draft Genome Sequence of Clostridium tyrobutyricum Strain DIVETGP, Isolated from Cow's Milk for Grana Padano Production.</title>
        <authorList>
            <person name="Soggiu A."/>
            <person name="Piras C."/>
            <person name="Gaiarsa S."/>
            <person name="Sassera D."/>
            <person name="Roncada P."/>
            <person name="Bendixen E."/>
            <person name="Brasca M."/>
            <person name="Bonizzi L."/>
        </authorList>
    </citation>
    <scope>NUCLEOTIDE SEQUENCE [LARGE SCALE GENOMIC DNA]</scope>
    <source>
        <strain evidence="4 5">DIVETGP</strain>
    </source>
</reference>
<dbReference type="GO" id="GO:0006508">
    <property type="term" value="P:proteolysis"/>
    <property type="evidence" value="ECO:0007669"/>
    <property type="project" value="UniProtKB-KW"/>
</dbReference>
<dbReference type="PRINTS" id="PR00830">
    <property type="entry name" value="ENDOLAPTASE"/>
</dbReference>
<dbReference type="InterPro" id="IPR027065">
    <property type="entry name" value="Lon_Prtase"/>
</dbReference>
<keyword evidence="2 4" id="KW-0378">Hydrolase</keyword>
<feature type="active site" evidence="2">
    <location>
        <position position="636"/>
    </location>
</feature>
<proteinExistence type="inferred from homology"/>
<comment type="catalytic activity">
    <reaction evidence="2">
        <text>Hydrolysis of proteins in presence of ATP.</text>
        <dbReference type="EC" id="3.4.21.53"/>
    </reaction>
</comment>
<protein>
    <recommendedName>
        <fullName evidence="2">endopeptidase La</fullName>
        <ecNumber evidence="2">3.4.21.53</ecNumber>
    </recommendedName>
</protein>
<dbReference type="RefSeq" id="WP_017895557.1">
    <property type="nucleotide sequence ID" value="NZ_CBXI010000003.1"/>
</dbReference>
<dbReference type="InterPro" id="IPR027417">
    <property type="entry name" value="P-loop_NTPase"/>
</dbReference>
<evidence type="ECO:0000256" key="2">
    <source>
        <dbReference type="PROSITE-ProRule" id="PRU01122"/>
    </source>
</evidence>
<dbReference type="Pfam" id="PF05362">
    <property type="entry name" value="Lon_C"/>
    <property type="match status" value="1"/>
</dbReference>
<evidence type="ECO:0000259" key="3">
    <source>
        <dbReference type="PROSITE" id="PS51786"/>
    </source>
</evidence>
<dbReference type="GO" id="GO:0005524">
    <property type="term" value="F:ATP binding"/>
    <property type="evidence" value="ECO:0007669"/>
    <property type="project" value="InterPro"/>
</dbReference>
<dbReference type="PROSITE" id="PS51786">
    <property type="entry name" value="LON_PROTEOLYTIC"/>
    <property type="match status" value="1"/>
</dbReference>
<feature type="domain" description="Lon proteolytic" evidence="3">
    <location>
        <begin position="545"/>
        <end position="741"/>
    </location>
</feature>
<dbReference type="Pfam" id="PF13654">
    <property type="entry name" value="AAA_32"/>
    <property type="match status" value="1"/>
</dbReference>
<gene>
    <name evidence="4" type="ORF">CTDIVETGP_0021</name>
</gene>
<dbReference type="PANTHER" id="PTHR10046">
    <property type="entry name" value="ATP DEPENDENT LON PROTEASE FAMILY MEMBER"/>
    <property type="match status" value="1"/>
</dbReference>
<dbReference type="OrthoDB" id="9758568at2"/>
<dbReference type="SUPFAM" id="SSF54211">
    <property type="entry name" value="Ribosomal protein S5 domain 2-like"/>
    <property type="match status" value="1"/>
</dbReference>
<dbReference type="EMBL" id="CBXI010000003">
    <property type="protein sequence ID" value="CDL89951.1"/>
    <property type="molecule type" value="Genomic_DNA"/>
</dbReference>
<dbReference type="Gene3D" id="3.40.50.300">
    <property type="entry name" value="P-loop containing nucleotide triphosphate hydrolases"/>
    <property type="match status" value="2"/>
</dbReference>
<dbReference type="GO" id="GO:0030163">
    <property type="term" value="P:protein catabolic process"/>
    <property type="evidence" value="ECO:0007669"/>
    <property type="project" value="InterPro"/>
</dbReference>
<organism evidence="4 5">
    <name type="scientific">Clostridium tyrobutyricum DIVETGP</name>
    <dbReference type="NCBI Taxonomy" id="1408889"/>
    <lineage>
        <taxon>Bacteria</taxon>
        <taxon>Bacillati</taxon>
        <taxon>Bacillota</taxon>
        <taxon>Clostridia</taxon>
        <taxon>Eubacteriales</taxon>
        <taxon>Clostridiaceae</taxon>
        <taxon>Clostridium</taxon>
    </lineage>
</organism>
<dbReference type="InterPro" id="IPR020568">
    <property type="entry name" value="Ribosomal_Su5_D2-typ_SF"/>
</dbReference>
<sequence length="770" mass="88775">MKREVAPEEIIYDFNVKDIDLKDEAQYNPEYEDIYRKINTALSIDKQGYNLYIVEDFSKNKLEDMVKYIDKIIKNREIYDICYVIYKDIKSPEVIVLKAGYGLKLKYFVEEIQKLYFKITYEFYNGSDQEKEFIIEDIRNKKNDLIEKMIDIAKRDNFTLKSVDDGFVFIPLKEDGSMMNEKEYNLLSFNEKESIINKVALLKNASQEILDKLKNIEINETEKIKVLMDHYYSRKTADIKDNYLDIFSEDKTVLKFLNYICSTIEKRIKDIYSIDYKNDENTIKQIIFKYSVNVIVDNSGRKYPPIIFEEDPSVVNLIGNIEYRNKDGNYITDISLIKAGSILKANGGCLILRVNSLLNNPNAYYYLKKSLISEKVKLDYKTGYLEVLSLNGLNPEPVQFKEKIILIGDYSTYDLLYNYDVDFKKIFKIRAQYNPILDMDRIVKKLFLTKIIYTCKKNCFKPVTDEGIREIAKILSRKTENKGKIFMDDYEIERILTLSDSSARETKRNYIDTQDIENAVYTREMLEKQIDDSFSEEQIFIDIDGKSIGQINGLSILSTGYFSFGRPVRITCSCIKGEGNIVDIQRESNLSGKIHNKAINIIKGYINNNIIGGYDKLPVNFHLNFEQVYGTVDGDSASVAEVVSIISSLSKIGIKQNIAVTGSINQFGEVQPIGGVNEKIEGFFNTCKILGETKGKGVLIPASNVKGIALKNEVEQEIKSGNFHIYSMDTVEDAVDILMGNENLNYSDVISAIKKECRKYYGRQEKNRHK</sequence>
<evidence type="ECO:0000313" key="4">
    <source>
        <dbReference type="EMBL" id="CDL89951.1"/>
    </source>
</evidence>
<dbReference type="GO" id="GO:0004176">
    <property type="term" value="F:ATP-dependent peptidase activity"/>
    <property type="evidence" value="ECO:0007669"/>
    <property type="project" value="UniProtKB-UniRule"/>
</dbReference>
<feature type="active site" evidence="2">
    <location>
        <position position="679"/>
    </location>
</feature>
<dbReference type="AlphaFoldDB" id="W6N1Q0"/>
<dbReference type="GeneID" id="29418375"/>
<keyword evidence="1 2" id="KW-0645">Protease</keyword>
<keyword evidence="2" id="KW-0720">Serine protease</keyword>